<dbReference type="NCBIfam" id="TIGR02824">
    <property type="entry name" value="quinone_pig3"/>
    <property type="match status" value="1"/>
</dbReference>
<dbReference type="PANTHER" id="PTHR48106">
    <property type="entry name" value="QUINONE OXIDOREDUCTASE PIG3-RELATED"/>
    <property type="match status" value="1"/>
</dbReference>
<sequence>MRAVVLNEYGDTDVLRVVDVADPIAGPEEVLVEVVATALNRADLLQRRGLYPSPPLAGFPVPAPEIPGMEFAGRVIALGERVSALKVGDEIMGIVGGGAYAERLVVHERQTMPLPGSVSIRDAAAIPEVFITAFDALVVQGGLTSGRTALVHAGASGVGTAAIQIAKAIGARVIVTASAGKLAACETLGADLAIDYATADFVEGALGFTGGEGVDVVLDVIGGDYVNRNISALRVGGRIVQVGTMGGGRTDVNIGMLLPKRATIIGTVLRSRPIEEKIAITQRFVAEMLPLFDQGRLSPVIDSRFSLDDIASAQSAMESNANTGKILIEVCD</sequence>
<organism evidence="4">
    <name type="scientific">freshwater metagenome</name>
    <dbReference type="NCBI Taxonomy" id="449393"/>
    <lineage>
        <taxon>unclassified sequences</taxon>
        <taxon>metagenomes</taxon>
        <taxon>ecological metagenomes</taxon>
    </lineage>
</organism>
<dbReference type="GO" id="GO:0070402">
    <property type="term" value="F:NADPH binding"/>
    <property type="evidence" value="ECO:0007669"/>
    <property type="project" value="TreeGrafter"/>
</dbReference>
<dbReference type="Pfam" id="PF08240">
    <property type="entry name" value="ADH_N"/>
    <property type="match status" value="1"/>
</dbReference>
<reference evidence="4" key="1">
    <citation type="submission" date="2020-05" db="EMBL/GenBank/DDBJ databases">
        <authorList>
            <person name="Chiriac C."/>
            <person name="Salcher M."/>
            <person name="Ghai R."/>
            <person name="Kavagutti S V."/>
        </authorList>
    </citation>
    <scope>NUCLEOTIDE SEQUENCE</scope>
</reference>
<evidence type="ECO:0000259" key="3">
    <source>
        <dbReference type="SMART" id="SM00829"/>
    </source>
</evidence>
<keyword evidence="1" id="KW-0521">NADP</keyword>
<dbReference type="SMART" id="SM00829">
    <property type="entry name" value="PKS_ER"/>
    <property type="match status" value="1"/>
</dbReference>
<protein>
    <submittedName>
        <fullName evidence="4">Unannotated protein</fullName>
    </submittedName>
</protein>
<evidence type="ECO:0000256" key="1">
    <source>
        <dbReference type="ARBA" id="ARBA00022857"/>
    </source>
</evidence>
<dbReference type="InterPro" id="IPR014189">
    <property type="entry name" value="Quinone_OxRdtase_PIG3"/>
</dbReference>
<dbReference type="CDD" id="cd05276">
    <property type="entry name" value="p53_inducible_oxidoreductase"/>
    <property type="match status" value="1"/>
</dbReference>
<dbReference type="SUPFAM" id="SSF50129">
    <property type="entry name" value="GroES-like"/>
    <property type="match status" value="1"/>
</dbReference>
<dbReference type="InterPro" id="IPR011032">
    <property type="entry name" value="GroES-like_sf"/>
</dbReference>
<gene>
    <name evidence="4" type="ORF">UFOPK1392_00691</name>
</gene>
<dbReference type="InterPro" id="IPR013154">
    <property type="entry name" value="ADH-like_N"/>
</dbReference>
<feature type="domain" description="Enoyl reductase (ER)" evidence="3">
    <location>
        <begin position="10"/>
        <end position="328"/>
    </location>
</feature>
<dbReference type="InterPro" id="IPR013149">
    <property type="entry name" value="ADH-like_C"/>
</dbReference>
<keyword evidence="2" id="KW-0560">Oxidoreductase</keyword>
<dbReference type="Gene3D" id="3.90.180.10">
    <property type="entry name" value="Medium-chain alcohol dehydrogenases, catalytic domain"/>
    <property type="match status" value="1"/>
</dbReference>
<dbReference type="GO" id="GO:0016651">
    <property type="term" value="F:oxidoreductase activity, acting on NAD(P)H"/>
    <property type="evidence" value="ECO:0007669"/>
    <property type="project" value="TreeGrafter"/>
</dbReference>
<evidence type="ECO:0000313" key="4">
    <source>
        <dbReference type="EMBL" id="CAB4322950.1"/>
    </source>
</evidence>
<dbReference type="Pfam" id="PF00107">
    <property type="entry name" value="ADH_zinc_N"/>
    <property type="match status" value="1"/>
</dbReference>
<dbReference type="EMBL" id="CAEMXZ010000021">
    <property type="protein sequence ID" value="CAB4322950.1"/>
    <property type="molecule type" value="Genomic_DNA"/>
</dbReference>
<dbReference type="InterPro" id="IPR036291">
    <property type="entry name" value="NAD(P)-bd_dom_sf"/>
</dbReference>
<dbReference type="SUPFAM" id="SSF51735">
    <property type="entry name" value="NAD(P)-binding Rossmann-fold domains"/>
    <property type="match status" value="1"/>
</dbReference>
<evidence type="ECO:0000256" key="2">
    <source>
        <dbReference type="ARBA" id="ARBA00023002"/>
    </source>
</evidence>
<dbReference type="PANTHER" id="PTHR48106:SF8">
    <property type="entry name" value="OS02G0805600 PROTEIN"/>
    <property type="match status" value="1"/>
</dbReference>
<dbReference type="InterPro" id="IPR020843">
    <property type="entry name" value="ER"/>
</dbReference>
<proteinExistence type="predicted"/>
<dbReference type="AlphaFoldDB" id="A0A6J5Y9U7"/>
<accession>A0A6J5Y9U7</accession>
<dbReference type="Gene3D" id="3.40.50.720">
    <property type="entry name" value="NAD(P)-binding Rossmann-like Domain"/>
    <property type="match status" value="1"/>
</dbReference>
<name>A0A6J5Y9U7_9ZZZZ</name>